<dbReference type="Proteomes" id="UP001139411">
    <property type="component" value="Unassembled WGS sequence"/>
</dbReference>
<evidence type="ECO:0000313" key="2">
    <source>
        <dbReference type="Proteomes" id="UP001139411"/>
    </source>
</evidence>
<protein>
    <submittedName>
        <fullName evidence="1">Uncharacterized protein</fullName>
    </submittedName>
</protein>
<dbReference type="RefSeq" id="WP_235179214.1">
    <property type="nucleotide sequence ID" value="NZ_JAKFFV010000014.1"/>
</dbReference>
<evidence type="ECO:0000313" key="1">
    <source>
        <dbReference type="EMBL" id="MCF2500896.1"/>
    </source>
</evidence>
<dbReference type="AlphaFoldDB" id="A0A9X1QG73"/>
<name>A0A9X1QG73_9BACT</name>
<gene>
    <name evidence="1" type="ORF">L0661_21420</name>
</gene>
<organism evidence="1 2">
    <name type="scientific">Dyadobacter chenhuakuii</name>
    <dbReference type="NCBI Taxonomy" id="2909339"/>
    <lineage>
        <taxon>Bacteria</taxon>
        <taxon>Pseudomonadati</taxon>
        <taxon>Bacteroidota</taxon>
        <taxon>Cytophagia</taxon>
        <taxon>Cytophagales</taxon>
        <taxon>Spirosomataceae</taxon>
        <taxon>Dyadobacter</taxon>
    </lineage>
</organism>
<dbReference type="EMBL" id="JAKFFV010000014">
    <property type="protein sequence ID" value="MCF2500896.1"/>
    <property type="molecule type" value="Genomic_DNA"/>
</dbReference>
<proteinExistence type="predicted"/>
<reference evidence="1" key="1">
    <citation type="submission" date="2022-01" db="EMBL/GenBank/DDBJ databases">
        <title>Novel species in genus Dyadobacter.</title>
        <authorList>
            <person name="Ma C."/>
        </authorList>
    </citation>
    <scope>NUCLEOTIDE SEQUENCE</scope>
    <source>
        <strain evidence="1">CY357</strain>
    </source>
</reference>
<sequence>MMRAFILLLAGTLWLSIHVYGQEKPPETTKKASKEFKDYKWDVNIGLHGWVGAFSNLMIRYSPKQKGAFRFSLENHDSRKTKDWFLTDTLGNPIDRPVVKDESFNVVAIVGYEFRRNSGKQQIFYGVDLQPSINNYTDHKQTSYPLRIYGLGLNPFIGLKYRILNRLSVSAETSFSVKLEASRAHDLNDNFVRWKSKNIYTSFNPLKVINISYHL</sequence>
<accession>A0A9X1QG73</accession>
<comment type="caution">
    <text evidence="1">The sequence shown here is derived from an EMBL/GenBank/DDBJ whole genome shotgun (WGS) entry which is preliminary data.</text>
</comment>